<keyword evidence="1 4" id="KW-0349">Heme</keyword>
<dbReference type="AlphaFoldDB" id="A0A0M4SUN9"/>
<dbReference type="Gene3D" id="1.10.760.10">
    <property type="entry name" value="Cytochrome c-like domain"/>
    <property type="match status" value="1"/>
</dbReference>
<dbReference type="KEGG" id="ccoc:CCON33237_1705"/>
<evidence type="ECO:0000313" key="6">
    <source>
        <dbReference type="EMBL" id="ALF48345.1"/>
    </source>
</evidence>
<keyword evidence="2 4" id="KW-0479">Metal-binding</keyword>
<feature type="domain" description="Cytochrome c" evidence="5">
    <location>
        <begin position="97"/>
        <end position="176"/>
    </location>
</feature>
<dbReference type="PROSITE" id="PS51007">
    <property type="entry name" value="CYTC"/>
    <property type="match status" value="1"/>
</dbReference>
<dbReference type="GeneID" id="28663386"/>
<dbReference type="InterPro" id="IPR009056">
    <property type="entry name" value="Cyt_c-like_dom"/>
</dbReference>
<evidence type="ECO:0000256" key="1">
    <source>
        <dbReference type="ARBA" id="ARBA00022617"/>
    </source>
</evidence>
<proteinExistence type="predicted"/>
<dbReference type="RefSeq" id="WP_054197254.1">
    <property type="nucleotide sequence ID" value="NZ_CABMKQ010000033.1"/>
</dbReference>
<sequence>MRLIMSLVAVALLFVGCEKSDDKAQKAASEQPINVATSASIKVEKKENNQSTNKQNDFIKYDMHGEKSVKFGLEDNNVSRQIGALAMVRTPLQTINLRLIKGRLSKNFITKCSACHDDYANGIIGPSLLTKSENEIYTMINAYKNKEKVNVLMRDLVKKMDDSEIRNLAKEISDFNTQFRSK</sequence>
<dbReference type="SUPFAM" id="SSF46626">
    <property type="entry name" value="Cytochrome c"/>
    <property type="match status" value="1"/>
</dbReference>
<dbReference type="GO" id="GO:0020037">
    <property type="term" value="F:heme binding"/>
    <property type="evidence" value="ECO:0007669"/>
    <property type="project" value="InterPro"/>
</dbReference>
<dbReference type="GO" id="GO:0009055">
    <property type="term" value="F:electron transfer activity"/>
    <property type="evidence" value="ECO:0007669"/>
    <property type="project" value="InterPro"/>
</dbReference>
<dbReference type="EMBL" id="CP012541">
    <property type="protein sequence ID" value="ALF48345.1"/>
    <property type="molecule type" value="Genomic_DNA"/>
</dbReference>
<reference evidence="7" key="1">
    <citation type="submission" date="2015-08" db="EMBL/GenBank/DDBJ databases">
        <title>Comparative genomics of the Campylobacter concisus group.</title>
        <authorList>
            <person name="Miller W.G."/>
            <person name="Yee E."/>
            <person name="Chapman M.H."/>
            <person name="Huynh S."/>
            <person name="Bono J.L."/>
            <person name="On S.L.W."/>
            <person name="St Leger J."/>
            <person name="Foster G."/>
            <person name="Parker C.T."/>
        </authorList>
    </citation>
    <scope>NUCLEOTIDE SEQUENCE [LARGE SCALE GENOMIC DNA]</scope>
    <source>
        <strain evidence="7">ATCC 33237</strain>
    </source>
</reference>
<name>A0A0M4SUN9_9BACT</name>
<accession>A0A0M4SUN9</accession>
<dbReference type="InterPro" id="IPR036909">
    <property type="entry name" value="Cyt_c-like_dom_sf"/>
</dbReference>
<keyword evidence="3 4" id="KW-0408">Iron</keyword>
<evidence type="ECO:0000313" key="7">
    <source>
        <dbReference type="Proteomes" id="UP000066049"/>
    </source>
</evidence>
<evidence type="ECO:0000256" key="3">
    <source>
        <dbReference type="ARBA" id="ARBA00023004"/>
    </source>
</evidence>
<dbReference type="GO" id="GO:0046872">
    <property type="term" value="F:metal ion binding"/>
    <property type="evidence" value="ECO:0007669"/>
    <property type="project" value="UniProtKB-KW"/>
</dbReference>
<organism evidence="6 7">
    <name type="scientific">Campylobacter concisus</name>
    <dbReference type="NCBI Taxonomy" id="199"/>
    <lineage>
        <taxon>Bacteria</taxon>
        <taxon>Pseudomonadati</taxon>
        <taxon>Campylobacterota</taxon>
        <taxon>Epsilonproteobacteria</taxon>
        <taxon>Campylobacterales</taxon>
        <taxon>Campylobacteraceae</taxon>
        <taxon>Campylobacter</taxon>
    </lineage>
</organism>
<dbReference type="Proteomes" id="UP000066049">
    <property type="component" value="Chromosome"/>
</dbReference>
<protein>
    <submittedName>
        <fullName evidence="6">Monoheme c-type cytochrome</fullName>
    </submittedName>
</protein>
<gene>
    <name evidence="6" type="primary">nosC1</name>
    <name evidence="6" type="ORF">CCON33237_1705</name>
</gene>
<dbReference type="PATRIC" id="fig|199.248.peg.1758"/>
<evidence type="ECO:0000256" key="2">
    <source>
        <dbReference type="ARBA" id="ARBA00022723"/>
    </source>
</evidence>
<evidence type="ECO:0000259" key="5">
    <source>
        <dbReference type="PROSITE" id="PS51007"/>
    </source>
</evidence>
<dbReference type="PROSITE" id="PS51257">
    <property type="entry name" value="PROKAR_LIPOPROTEIN"/>
    <property type="match status" value="1"/>
</dbReference>
<evidence type="ECO:0000256" key="4">
    <source>
        <dbReference type="PROSITE-ProRule" id="PRU00433"/>
    </source>
</evidence>